<sequence>MSSTSFKAFAFGLGATVALTLSITHHQAQQDRLASAIQLETVYITGKRADGLEVKQLPTVYITGSRSKRASGAVVAAAQVACTTQLC</sequence>
<evidence type="ECO:0000313" key="1">
    <source>
        <dbReference type="EMBL" id="MBB3196114.1"/>
    </source>
</evidence>
<dbReference type="GO" id="GO:0016787">
    <property type="term" value="F:hydrolase activity"/>
    <property type="evidence" value="ECO:0007669"/>
    <property type="project" value="UniProtKB-KW"/>
</dbReference>
<gene>
    <name evidence="1" type="ORF">FHS28_003524</name>
</gene>
<protein>
    <submittedName>
        <fullName evidence="1">Alpha/beta hydrolase family protein</fullName>
    </submittedName>
</protein>
<name>A0ABR6GVH5_9BURK</name>
<keyword evidence="2" id="KW-1185">Reference proteome</keyword>
<accession>A0ABR6GVH5</accession>
<comment type="caution">
    <text evidence="1">The sequence shown here is derived from an EMBL/GenBank/DDBJ whole genome shotgun (WGS) entry which is preliminary data.</text>
</comment>
<keyword evidence="1" id="KW-0378">Hydrolase</keyword>
<reference evidence="1 2" key="1">
    <citation type="submission" date="2020-08" db="EMBL/GenBank/DDBJ databases">
        <title>Genomic Encyclopedia of Type Strains, Phase III (KMG-III): the genomes of soil and plant-associated and newly described type strains.</title>
        <authorList>
            <person name="Whitman W."/>
        </authorList>
    </citation>
    <scope>NUCLEOTIDE SEQUENCE [LARGE SCALE GENOMIC DNA]</scope>
    <source>
        <strain evidence="1 2">CECT 7247</strain>
    </source>
</reference>
<dbReference type="EMBL" id="JACHXO010000006">
    <property type="protein sequence ID" value="MBB3196114.1"/>
    <property type="molecule type" value="Genomic_DNA"/>
</dbReference>
<organism evidence="1 2">
    <name type="scientific">Roseateles terrae</name>
    <dbReference type="NCBI Taxonomy" id="431060"/>
    <lineage>
        <taxon>Bacteria</taxon>
        <taxon>Pseudomonadati</taxon>
        <taxon>Pseudomonadota</taxon>
        <taxon>Betaproteobacteria</taxon>
        <taxon>Burkholderiales</taxon>
        <taxon>Sphaerotilaceae</taxon>
        <taxon>Roseateles</taxon>
    </lineage>
</organism>
<evidence type="ECO:0000313" key="2">
    <source>
        <dbReference type="Proteomes" id="UP000574369"/>
    </source>
</evidence>
<proteinExistence type="predicted"/>
<dbReference type="Proteomes" id="UP000574369">
    <property type="component" value="Unassembled WGS sequence"/>
</dbReference>
<dbReference type="RefSeq" id="WP_184295104.1">
    <property type="nucleotide sequence ID" value="NZ_JACHXO010000006.1"/>
</dbReference>